<dbReference type="STRING" id="4615.A0A199V0P3"/>
<reference evidence="1 2" key="1">
    <citation type="journal article" date="2016" name="DNA Res.">
        <title>The draft genome of MD-2 pineapple using hybrid error correction of long reads.</title>
        <authorList>
            <person name="Redwan R.M."/>
            <person name="Saidin A."/>
            <person name="Kumar S.V."/>
        </authorList>
    </citation>
    <scope>NUCLEOTIDE SEQUENCE [LARGE SCALE GENOMIC DNA]</scope>
    <source>
        <strain evidence="2">cv. MD2</strain>
        <tissue evidence="1">Leaf</tissue>
    </source>
</reference>
<feature type="non-terminal residue" evidence="1">
    <location>
        <position position="1"/>
    </location>
</feature>
<name>A0A199V0P3_ANACO</name>
<proteinExistence type="predicted"/>
<evidence type="ECO:0000313" key="2">
    <source>
        <dbReference type="Proteomes" id="UP000092600"/>
    </source>
</evidence>
<gene>
    <name evidence="1" type="ORF">ACMD2_24475</name>
</gene>
<dbReference type="EMBL" id="LSRQ01003819">
    <property type="protein sequence ID" value="OAY70647.1"/>
    <property type="molecule type" value="Genomic_DNA"/>
</dbReference>
<sequence length="323" mass="36708">VDEELDELIFRIKLRRWEHGVWKSRFMGETLNIQDKTIDAGDPDTLDMLDDDVVEDVAKEAEEDEADEEKEVVEQTESQVEVGDISKDKEVERAKPLQMIAIQLLKDSEETNTTKNHRGLLRHLLRPLHKATPLASYLIAAFAHDDDDEDWFLEDVHEAFKVTRERKIFDIQDMFTIADAWGWTWERDLKNKIPRKWSQEWEVIELGGMPTIGDCAMILRAAIRAPLPSTSLTILQTTHSLVVILCLDLGEVDAAIAIVADMETGGIKVADQTLDKVLSARQSVDSPTDKAMLLYTKKNKSFLIIVSSENAPLEGDDYYSELN</sequence>
<organism evidence="1 2">
    <name type="scientific">Ananas comosus</name>
    <name type="common">Pineapple</name>
    <name type="synonym">Ananas ananas</name>
    <dbReference type="NCBI Taxonomy" id="4615"/>
    <lineage>
        <taxon>Eukaryota</taxon>
        <taxon>Viridiplantae</taxon>
        <taxon>Streptophyta</taxon>
        <taxon>Embryophyta</taxon>
        <taxon>Tracheophyta</taxon>
        <taxon>Spermatophyta</taxon>
        <taxon>Magnoliopsida</taxon>
        <taxon>Liliopsida</taxon>
        <taxon>Poales</taxon>
        <taxon>Bromeliaceae</taxon>
        <taxon>Bromelioideae</taxon>
        <taxon>Ananas</taxon>
    </lineage>
</organism>
<evidence type="ECO:0000313" key="1">
    <source>
        <dbReference type="EMBL" id="OAY70647.1"/>
    </source>
</evidence>
<dbReference type="Proteomes" id="UP000092600">
    <property type="component" value="Unassembled WGS sequence"/>
</dbReference>
<dbReference type="AlphaFoldDB" id="A0A199V0P3"/>
<accession>A0A199V0P3</accession>
<comment type="caution">
    <text evidence="1">The sequence shown here is derived from an EMBL/GenBank/DDBJ whole genome shotgun (WGS) entry which is preliminary data.</text>
</comment>
<protein>
    <submittedName>
        <fullName evidence="1">Uncharacterized protein</fullName>
    </submittedName>
</protein>